<dbReference type="EMBL" id="UGLH01000006">
    <property type="protein sequence ID" value="STT81649.1"/>
    <property type="molecule type" value="Genomic_DNA"/>
</dbReference>
<evidence type="ECO:0000313" key="1">
    <source>
        <dbReference type="EMBL" id="STT81649.1"/>
    </source>
</evidence>
<proteinExistence type="predicted"/>
<gene>
    <name evidence="1" type="ORF">NCTC5047_02581</name>
</gene>
<accession>A0A377XDN9</accession>
<evidence type="ECO:0000313" key="2">
    <source>
        <dbReference type="Proteomes" id="UP000254340"/>
    </source>
</evidence>
<sequence length="147" mass="16814">MALVCRYFQHLIRLILAEIDPRPAGEQRQRAFIADVLLIFLPLRLCLAVGVADNHRLQVEDQDAVRIAPRLSCPAANIRHRLLQQHLRRRCDEDAFGMAGGELFAAAGRPRLIQHRRALRGWLAEVDPRHGKELSLMVNGMDFPRIR</sequence>
<protein>
    <submittedName>
        <fullName evidence="1">Uncharacterized protein</fullName>
    </submittedName>
</protein>
<dbReference type="Proteomes" id="UP000254340">
    <property type="component" value="Unassembled WGS sequence"/>
</dbReference>
<name>A0A377XDN9_KLEPN</name>
<organism evidence="1 2">
    <name type="scientific">Klebsiella pneumoniae</name>
    <dbReference type="NCBI Taxonomy" id="573"/>
    <lineage>
        <taxon>Bacteria</taxon>
        <taxon>Pseudomonadati</taxon>
        <taxon>Pseudomonadota</taxon>
        <taxon>Gammaproteobacteria</taxon>
        <taxon>Enterobacterales</taxon>
        <taxon>Enterobacteriaceae</taxon>
        <taxon>Klebsiella/Raoultella group</taxon>
        <taxon>Klebsiella</taxon>
        <taxon>Klebsiella pneumoniae complex</taxon>
    </lineage>
</organism>
<reference evidence="1 2" key="1">
    <citation type="submission" date="2018-06" db="EMBL/GenBank/DDBJ databases">
        <authorList>
            <consortium name="Pathogen Informatics"/>
            <person name="Doyle S."/>
        </authorList>
    </citation>
    <scope>NUCLEOTIDE SEQUENCE [LARGE SCALE GENOMIC DNA]</scope>
    <source>
        <strain evidence="1 2">NCTC5047</strain>
    </source>
</reference>
<dbReference type="AlphaFoldDB" id="A0A377XDN9"/>